<accession>A0A1M5NBA1</accession>
<reference evidence="1 2" key="1">
    <citation type="submission" date="2016-11" db="EMBL/GenBank/DDBJ databases">
        <authorList>
            <person name="Jaros S."/>
            <person name="Januszkiewicz K."/>
            <person name="Wedrychowicz H."/>
        </authorList>
    </citation>
    <scope>NUCLEOTIDE SEQUENCE [LARGE SCALE GENOMIC DNA]</scope>
    <source>
        <strain evidence="1 2">CGMCC 1.7049</strain>
    </source>
</reference>
<dbReference type="EMBL" id="FQWZ01000003">
    <property type="protein sequence ID" value="SHG86834.1"/>
    <property type="molecule type" value="Genomic_DNA"/>
</dbReference>
<gene>
    <name evidence="1" type="ORF">SAMN04488068_1748</name>
</gene>
<name>A0A1M5NBA1_9GAMM</name>
<dbReference type="STRING" id="490188.SAMN04488068_1748"/>
<organism evidence="1 2">
    <name type="scientific">Hydrocarboniphaga daqingensis</name>
    <dbReference type="NCBI Taxonomy" id="490188"/>
    <lineage>
        <taxon>Bacteria</taxon>
        <taxon>Pseudomonadati</taxon>
        <taxon>Pseudomonadota</taxon>
        <taxon>Gammaproteobacteria</taxon>
        <taxon>Nevskiales</taxon>
        <taxon>Nevskiaceae</taxon>
        <taxon>Hydrocarboniphaga</taxon>
    </lineage>
</organism>
<sequence>MRTEKLDRLRAGLYIKTENVSNQLARPLHHPLPACKTGSNAVERTP</sequence>
<evidence type="ECO:0000313" key="2">
    <source>
        <dbReference type="Proteomes" id="UP000199758"/>
    </source>
</evidence>
<keyword evidence="2" id="KW-1185">Reference proteome</keyword>
<protein>
    <submittedName>
        <fullName evidence="1">Uncharacterized protein</fullName>
    </submittedName>
</protein>
<dbReference type="AlphaFoldDB" id="A0A1M5NBA1"/>
<dbReference type="Proteomes" id="UP000199758">
    <property type="component" value="Unassembled WGS sequence"/>
</dbReference>
<evidence type="ECO:0000313" key="1">
    <source>
        <dbReference type="EMBL" id="SHG86834.1"/>
    </source>
</evidence>
<proteinExistence type="predicted"/>